<feature type="binding site" evidence="6">
    <location>
        <begin position="225"/>
        <end position="230"/>
    </location>
    <ligand>
        <name>NAD(+)</name>
        <dbReference type="ChEBI" id="CHEBI:57540"/>
    </ligand>
</feature>
<dbReference type="Gene3D" id="3.40.50.720">
    <property type="entry name" value="NAD(P)-binding Rossmann-like Domain"/>
    <property type="match status" value="1"/>
</dbReference>
<evidence type="ECO:0000313" key="12">
    <source>
        <dbReference type="EMBL" id="SFZ94566.1"/>
    </source>
</evidence>
<dbReference type="PROSITE" id="PS00739">
    <property type="entry name" value="ADOHCYASE_2"/>
    <property type="match status" value="1"/>
</dbReference>
<dbReference type="GO" id="GO:0071269">
    <property type="term" value="P:L-homocysteine biosynthetic process"/>
    <property type="evidence" value="ECO:0007669"/>
    <property type="project" value="UniProtKB-UniRule"/>
</dbReference>
<keyword evidence="3 6" id="KW-0554">One-carbon metabolism</keyword>
<feature type="binding site" evidence="6 7">
    <location>
        <position position="191"/>
    </location>
    <ligand>
        <name>substrate</name>
    </ligand>
</feature>
<feature type="binding site" evidence="8">
    <location>
        <begin position="227"/>
        <end position="232"/>
    </location>
    <ligand>
        <name>NAD(+)</name>
        <dbReference type="ChEBI" id="CHEBI:57540"/>
    </ligand>
</feature>
<dbReference type="SMART" id="SM00996">
    <property type="entry name" value="AdoHcyase"/>
    <property type="match status" value="1"/>
</dbReference>
<dbReference type="SMART" id="SM00997">
    <property type="entry name" value="AdoHcyase_NAD"/>
    <property type="match status" value="1"/>
</dbReference>
<feature type="binding site" evidence="6 7">
    <location>
        <position position="195"/>
    </location>
    <ligand>
        <name>substrate</name>
    </ligand>
</feature>
<evidence type="ECO:0000256" key="6">
    <source>
        <dbReference type="HAMAP-Rule" id="MF_00563"/>
    </source>
</evidence>
<dbReference type="InterPro" id="IPR015878">
    <property type="entry name" value="Ado_hCys_hydrolase_NAD-bd"/>
</dbReference>
<dbReference type="SUPFAM" id="SSF51735">
    <property type="entry name" value="NAD(P)-binding Rossmann-fold domains"/>
    <property type="match status" value="1"/>
</dbReference>
<feature type="binding site" evidence="6 8">
    <location>
        <position position="351"/>
    </location>
    <ligand>
        <name>NAD(+)</name>
        <dbReference type="ChEBI" id="CHEBI:57540"/>
    </ligand>
</feature>
<dbReference type="UniPathway" id="UPA00314">
    <property type="reaction ID" value="UER00076"/>
</dbReference>
<dbReference type="InterPro" id="IPR042172">
    <property type="entry name" value="Adenosylhomocyst_ase-like_sf"/>
</dbReference>
<evidence type="ECO:0000256" key="8">
    <source>
        <dbReference type="PIRSR" id="PIRSR001109-2"/>
    </source>
</evidence>
<evidence type="ECO:0000256" key="4">
    <source>
        <dbReference type="ARBA" id="ARBA00022801"/>
    </source>
</evidence>
<evidence type="ECO:0000256" key="9">
    <source>
        <dbReference type="RuleBase" id="RU000548"/>
    </source>
</evidence>
<protein>
    <recommendedName>
        <fullName evidence="6">Adenosylhomocysteinase</fullName>
        <ecNumber evidence="6">3.13.2.1</ecNumber>
    </recommendedName>
    <alternativeName>
        <fullName evidence="6">S-adenosyl-L-homocysteine hydrolase</fullName>
        <shortName evidence="6">AdoHcyase</shortName>
    </alternativeName>
</protein>
<dbReference type="HAMAP" id="MF_00563">
    <property type="entry name" value="AdoHcyase"/>
    <property type="match status" value="1"/>
</dbReference>
<dbReference type="InterPro" id="IPR000043">
    <property type="entry name" value="Adenosylhomocysteinase-like"/>
</dbReference>
<comment type="similarity">
    <text evidence="1 6 10">Belongs to the adenosylhomocysteinase family.</text>
</comment>
<dbReference type="PANTHER" id="PTHR23420:SF0">
    <property type="entry name" value="ADENOSYLHOMOCYSTEINASE"/>
    <property type="match status" value="1"/>
</dbReference>
<dbReference type="GO" id="GO:0033353">
    <property type="term" value="P:S-adenosylmethionine cycle"/>
    <property type="evidence" value="ECO:0007669"/>
    <property type="project" value="TreeGrafter"/>
</dbReference>
<feature type="binding site" evidence="6 7">
    <location>
        <position position="136"/>
    </location>
    <ligand>
        <name>substrate</name>
    </ligand>
</feature>
<comment type="pathway">
    <text evidence="6 9">Amino-acid biosynthesis; L-homocysteine biosynthesis; L-homocysteine from S-adenosyl-L-homocysteine: step 1/1.</text>
</comment>
<sequence>MSTTTQYVPYKVKDISLAEWGRKEITLAEAEMPGLMSIREEYGPSQPLKGARIAGCLHMTIQTAVLIETLVALGAEVTWSSCNIFSTQDHAAAAIAAAGIPVYAWKGLNEEEFDWCIEQTLFFGEDRKPLNMILDDGGDLTNMVFDKYPEFTKDIKGLSEETTTGVHRLYERMKNGTLVMPAINVNDSVTKSKFDNKYGCKESAVDAVRRATDLMLAGKRVVVCGYGDVGKGTAASFRGAGSIVTVTEIDPICALQAAMDGYEVKRLDTVVDNADIIITTTGNFNIVRGEHFLKMKDKAVVCNIGHFDNEIDMAWLNENYGSTKSEVKPQVDIYTIEGKEVIILAEGRLVNLGCATGHPSFVMSNSFSNQTLAQIELWTNSAAYGNEVYMLPKHLDEKVAALHLKKLSVELEVLSTEQAEYIGVDVKGPFKPEYYRY</sequence>
<dbReference type="RefSeq" id="WP_072409912.1">
    <property type="nucleotide sequence ID" value="NZ_FPKW01000007.1"/>
</dbReference>
<comment type="catalytic activity">
    <reaction evidence="6 9">
        <text>S-adenosyl-L-homocysteine + H2O = L-homocysteine + adenosine</text>
        <dbReference type="Rhea" id="RHEA:21708"/>
        <dbReference type="ChEBI" id="CHEBI:15377"/>
        <dbReference type="ChEBI" id="CHEBI:16335"/>
        <dbReference type="ChEBI" id="CHEBI:57856"/>
        <dbReference type="ChEBI" id="CHEBI:58199"/>
        <dbReference type="EC" id="3.13.2.1"/>
    </reaction>
</comment>
<gene>
    <name evidence="6" type="primary">ahcY</name>
    <name evidence="12" type="ORF">SAMN05216324_10777</name>
</gene>
<dbReference type="NCBIfam" id="TIGR00936">
    <property type="entry name" value="ahcY"/>
    <property type="match status" value="1"/>
</dbReference>
<comment type="function">
    <text evidence="6">May play a key role in the regulation of the intracellular concentration of adenosylhomocysteine.</text>
</comment>
<keyword evidence="13" id="KW-1185">Reference proteome</keyword>
<organism evidence="12 13">
    <name type="scientific">Chryseobacterium limigenitum</name>
    <dbReference type="NCBI Taxonomy" id="1612149"/>
    <lineage>
        <taxon>Bacteria</taxon>
        <taxon>Pseudomonadati</taxon>
        <taxon>Bacteroidota</taxon>
        <taxon>Flavobacteriia</taxon>
        <taxon>Flavobacteriales</taxon>
        <taxon>Weeksellaceae</taxon>
        <taxon>Chryseobacterium group</taxon>
        <taxon>Chryseobacterium</taxon>
    </lineage>
</organism>
<dbReference type="EMBL" id="FPKW01000007">
    <property type="protein sequence ID" value="SFZ94566.1"/>
    <property type="molecule type" value="Genomic_DNA"/>
</dbReference>
<feature type="domain" description="S-adenosyl-L-homocysteine hydrolase NAD binding" evidence="11">
    <location>
        <begin position="196"/>
        <end position="357"/>
    </location>
</feature>
<dbReference type="InterPro" id="IPR020082">
    <property type="entry name" value="S-Ado-L-homoCys_hydrolase_CS"/>
</dbReference>
<proteinExistence type="inferred from homology"/>
<dbReference type="GO" id="GO:0006730">
    <property type="term" value="P:one-carbon metabolic process"/>
    <property type="evidence" value="ECO:0007669"/>
    <property type="project" value="UniProtKB-UniRule"/>
</dbReference>
<evidence type="ECO:0000256" key="7">
    <source>
        <dbReference type="PIRSR" id="PIRSR001109-1"/>
    </source>
</evidence>
<dbReference type="GO" id="GO:0005829">
    <property type="term" value="C:cytosol"/>
    <property type="evidence" value="ECO:0007669"/>
    <property type="project" value="TreeGrafter"/>
</dbReference>
<dbReference type="SUPFAM" id="SSF52283">
    <property type="entry name" value="Formate/glycerate dehydrogenase catalytic domain-like"/>
    <property type="match status" value="1"/>
</dbReference>
<dbReference type="AlphaFoldDB" id="A0A1K2IQH1"/>
<evidence type="ECO:0000256" key="10">
    <source>
        <dbReference type="RuleBase" id="RU004166"/>
    </source>
</evidence>
<dbReference type="GO" id="GO:0004013">
    <property type="term" value="F:adenosylhomocysteinase activity"/>
    <property type="evidence" value="ECO:0007669"/>
    <property type="project" value="UniProtKB-UniRule"/>
</dbReference>
<feature type="binding site" evidence="6">
    <location>
        <position position="283"/>
    </location>
    <ligand>
        <name>NAD(+)</name>
        <dbReference type="ChEBI" id="CHEBI:57540"/>
    </ligand>
</feature>
<dbReference type="STRING" id="1612149.SAMN05216324_10777"/>
<dbReference type="CDD" id="cd00401">
    <property type="entry name" value="SAHH"/>
    <property type="match status" value="1"/>
</dbReference>
<feature type="binding site" evidence="6 8">
    <location>
        <begin position="304"/>
        <end position="306"/>
    </location>
    <ligand>
        <name>NAD(+)</name>
        <dbReference type="ChEBI" id="CHEBI:57540"/>
    </ligand>
</feature>
<dbReference type="FunFam" id="3.40.50.720:FF:000004">
    <property type="entry name" value="Adenosylhomocysteinase"/>
    <property type="match status" value="1"/>
</dbReference>
<keyword evidence="4 6" id="KW-0378">Hydrolase</keyword>
<dbReference type="InterPro" id="IPR036291">
    <property type="entry name" value="NAD(P)-bd_dom_sf"/>
</dbReference>
<dbReference type="PROSITE" id="PS00738">
    <property type="entry name" value="ADOHCYASE_1"/>
    <property type="match status" value="1"/>
</dbReference>
<evidence type="ECO:0000256" key="3">
    <source>
        <dbReference type="ARBA" id="ARBA00022563"/>
    </source>
</evidence>
<feature type="binding site" evidence="8">
    <location>
        <position position="358"/>
    </location>
    <ligand>
        <name>NAD(+)</name>
        <dbReference type="ChEBI" id="CHEBI:57540"/>
    </ligand>
</feature>
<evidence type="ECO:0000259" key="11">
    <source>
        <dbReference type="SMART" id="SM00997"/>
    </source>
</evidence>
<dbReference type="NCBIfam" id="NF004005">
    <property type="entry name" value="PRK05476.2-3"/>
    <property type="match status" value="1"/>
</dbReference>
<accession>A0A1K2IQH1</accession>
<keyword evidence="2 6" id="KW-0963">Cytoplasm</keyword>
<reference evidence="13" key="1">
    <citation type="submission" date="2016-10" db="EMBL/GenBank/DDBJ databases">
        <authorList>
            <person name="Varghese N."/>
            <person name="Submissions S."/>
        </authorList>
    </citation>
    <scope>NUCLEOTIDE SEQUENCE [LARGE SCALE GENOMIC DNA]</scope>
    <source>
        <strain evidence="13">SUR2</strain>
    </source>
</reference>
<dbReference type="Pfam" id="PF00670">
    <property type="entry name" value="AdoHcyase_NAD"/>
    <property type="match status" value="1"/>
</dbReference>
<feature type="binding site" evidence="6 8">
    <location>
        <position position="248"/>
    </location>
    <ligand>
        <name>NAD(+)</name>
        <dbReference type="ChEBI" id="CHEBI:57540"/>
    </ligand>
</feature>
<feature type="binding site" evidence="6 7">
    <location>
        <position position="60"/>
    </location>
    <ligand>
        <name>substrate</name>
    </ligand>
</feature>
<dbReference type="PANTHER" id="PTHR23420">
    <property type="entry name" value="ADENOSYLHOMOCYSTEINASE"/>
    <property type="match status" value="1"/>
</dbReference>
<dbReference type="Pfam" id="PF05221">
    <property type="entry name" value="AdoHcyase"/>
    <property type="match status" value="2"/>
</dbReference>
<feature type="binding site" evidence="6 7">
    <location>
        <position position="161"/>
    </location>
    <ligand>
        <name>substrate</name>
    </ligand>
</feature>
<dbReference type="FunFam" id="3.40.50.1480:FF:000004">
    <property type="entry name" value="Adenosylhomocysteinase"/>
    <property type="match status" value="1"/>
</dbReference>
<dbReference type="EC" id="3.13.2.1" evidence="6"/>
<evidence type="ECO:0000256" key="5">
    <source>
        <dbReference type="ARBA" id="ARBA00023027"/>
    </source>
</evidence>
<evidence type="ECO:0000256" key="2">
    <source>
        <dbReference type="ARBA" id="ARBA00022490"/>
    </source>
</evidence>
<comment type="cofactor">
    <cofactor evidence="6 8 9">
        <name>NAD(+)</name>
        <dbReference type="ChEBI" id="CHEBI:57540"/>
    </cofactor>
    <text evidence="6 8 9">Binds 1 NAD(+) per subunit.</text>
</comment>
<feature type="binding site" evidence="6">
    <location>
        <position position="196"/>
    </location>
    <ligand>
        <name>NAD(+)</name>
        <dbReference type="ChEBI" id="CHEBI:57540"/>
    </ligand>
</feature>
<dbReference type="Gene3D" id="3.40.50.1480">
    <property type="entry name" value="Adenosylhomocysteinase-like"/>
    <property type="match status" value="2"/>
</dbReference>
<evidence type="ECO:0000313" key="13">
    <source>
        <dbReference type="Proteomes" id="UP000182034"/>
    </source>
</evidence>
<dbReference type="Proteomes" id="UP000182034">
    <property type="component" value="Unassembled WGS sequence"/>
</dbReference>
<evidence type="ECO:0000256" key="1">
    <source>
        <dbReference type="ARBA" id="ARBA00007122"/>
    </source>
</evidence>
<comment type="subcellular location">
    <subcellularLocation>
        <location evidence="6">Cytoplasm</location>
    </subcellularLocation>
</comment>
<dbReference type="PIRSF" id="PIRSF001109">
    <property type="entry name" value="Ad_hcy_hydrolase"/>
    <property type="match status" value="1"/>
</dbReference>
<dbReference type="OrthoDB" id="9802717at2"/>
<name>A0A1K2IQH1_9FLAO</name>
<feature type="binding site" evidence="6 8">
    <location>
        <begin position="162"/>
        <end position="164"/>
    </location>
    <ligand>
        <name>NAD(+)</name>
        <dbReference type="ChEBI" id="CHEBI:57540"/>
    </ligand>
</feature>
<keyword evidence="5 6" id="KW-0520">NAD</keyword>